<accession>A0A445MXA6</accession>
<dbReference type="GO" id="GO:0016491">
    <property type="term" value="F:oxidoreductase activity"/>
    <property type="evidence" value="ECO:0007669"/>
    <property type="project" value="InterPro"/>
</dbReference>
<dbReference type="PANTHER" id="PTHR11921:SF29">
    <property type="entry name" value="SUCCINATE DEHYDROGENASE [UBIQUINONE] IRON-SULFUR SUBUNIT, MITOCHONDRIAL"/>
    <property type="match status" value="1"/>
</dbReference>
<dbReference type="PANTHER" id="PTHR11921">
    <property type="entry name" value="SUCCINATE DEHYDROGENASE IRON-SULFUR PROTEIN"/>
    <property type="match status" value="1"/>
</dbReference>
<evidence type="ECO:0000256" key="3">
    <source>
        <dbReference type="ARBA" id="ARBA00009433"/>
    </source>
</evidence>
<dbReference type="InterPro" id="IPR001041">
    <property type="entry name" value="2Fe-2S_ferredoxin-type"/>
</dbReference>
<comment type="similarity">
    <text evidence="3">Belongs to the succinate dehydrogenase/fumarate reductase iron-sulfur protein family.</text>
</comment>
<dbReference type="NCBIfam" id="TIGR00384">
    <property type="entry name" value="dhsB"/>
    <property type="match status" value="1"/>
</dbReference>
<name>A0A445MXA6_9BACT</name>
<proteinExistence type="inferred from homology"/>
<comment type="cofactor">
    <cofactor evidence="4">
        <name>[2Fe-2S] cluster</name>
        <dbReference type="ChEBI" id="CHEBI:190135"/>
    </cofactor>
</comment>
<evidence type="ECO:0000256" key="2">
    <source>
        <dbReference type="ARBA" id="ARBA00004894"/>
    </source>
</evidence>
<evidence type="ECO:0000256" key="1">
    <source>
        <dbReference type="ARBA" id="ARBA00001927"/>
    </source>
</evidence>
<dbReference type="GO" id="GO:0051536">
    <property type="term" value="F:iron-sulfur cluster binding"/>
    <property type="evidence" value="ECO:0007669"/>
    <property type="project" value="InterPro"/>
</dbReference>
<dbReference type="InterPro" id="IPR025192">
    <property type="entry name" value="Succ_DH/fum_Rdtase_N"/>
</dbReference>
<dbReference type="PROSITE" id="PS51085">
    <property type="entry name" value="2FE2S_FER_2"/>
    <property type="match status" value="1"/>
</dbReference>
<protein>
    <recommendedName>
        <fullName evidence="5">2Fe-2S ferredoxin-type domain-containing protein</fullName>
    </recommendedName>
</protein>
<evidence type="ECO:0000256" key="4">
    <source>
        <dbReference type="ARBA" id="ARBA00034078"/>
    </source>
</evidence>
<dbReference type="InterPro" id="IPR036010">
    <property type="entry name" value="2Fe-2S_ferredoxin-like_sf"/>
</dbReference>
<sequence>MKQDISIKILRYNPENCDIGHYESYRIEANTNSTILEGLLQVYERYDSTLAFSYGCRVKNCGLCAVNVDGRPHYACVTRIRDGMRISPLKNLPVIKDLIFERRTFSNSKA</sequence>
<gene>
    <name evidence="6" type="ORF">PITCH_A2040001</name>
</gene>
<dbReference type="GO" id="GO:0006099">
    <property type="term" value="P:tricarboxylic acid cycle"/>
    <property type="evidence" value="ECO:0007669"/>
    <property type="project" value="InterPro"/>
</dbReference>
<dbReference type="CDD" id="cd00207">
    <property type="entry name" value="fer2"/>
    <property type="match status" value="1"/>
</dbReference>
<organism evidence="6">
    <name type="scientific">uncultured Desulfobacterium sp</name>
    <dbReference type="NCBI Taxonomy" id="201089"/>
    <lineage>
        <taxon>Bacteria</taxon>
        <taxon>Pseudomonadati</taxon>
        <taxon>Thermodesulfobacteriota</taxon>
        <taxon>Desulfobacteria</taxon>
        <taxon>Desulfobacterales</taxon>
        <taxon>Desulfobacteriaceae</taxon>
        <taxon>Desulfobacterium</taxon>
        <taxon>environmental samples</taxon>
    </lineage>
</organism>
<dbReference type="Pfam" id="PF13085">
    <property type="entry name" value="Fer2_3"/>
    <property type="match status" value="1"/>
</dbReference>
<dbReference type="GO" id="GO:0009055">
    <property type="term" value="F:electron transfer activity"/>
    <property type="evidence" value="ECO:0007669"/>
    <property type="project" value="InterPro"/>
</dbReference>
<dbReference type="Gene3D" id="3.10.20.30">
    <property type="match status" value="1"/>
</dbReference>
<evidence type="ECO:0000313" key="6">
    <source>
        <dbReference type="EMBL" id="SPD74108.1"/>
    </source>
</evidence>
<comment type="pathway">
    <text evidence="2">Carbohydrate metabolism; tricarboxylic acid cycle; fumarate from succinate (bacterial route): step 1/1.</text>
</comment>
<dbReference type="InterPro" id="IPR004489">
    <property type="entry name" value="Succ_DH/fum_Rdtase_Fe-S"/>
</dbReference>
<dbReference type="InterPro" id="IPR050573">
    <property type="entry name" value="SDH/FRD_Iron-Sulfur"/>
</dbReference>
<reference evidence="6" key="1">
    <citation type="submission" date="2018-01" db="EMBL/GenBank/DDBJ databases">
        <authorList>
            <person name="Regsiter A."/>
            <person name="William W."/>
        </authorList>
    </citation>
    <scope>NUCLEOTIDE SEQUENCE</scope>
    <source>
        <strain evidence="6">TRIP AH-1</strain>
    </source>
</reference>
<dbReference type="SUPFAM" id="SSF54292">
    <property type="entry name" value="2Fe-2S ferredoxin-like"/>
    <property type="match status" value="1"/>
</dbReference>
<dbReference type="EMBL" id="OJIN01000118">
    <property type="protein sequence ID" value="SPD74108.1"/>
    <property type="molecule type" value="Genomic_DNA"/>
</dbReference>
<feature type="domain" description="2Fe-2S ferredoxin-type" evidence="5">
    <location>
        <begin position="5"/>
        <end position="92"/>
    </location>
</feature>
<dbReference type="AlphaFoldDB" id="A0A445MXA6"/>
<evidence type="ECO:0000259" key="5">
    <source>
        <dbReference type="PROSITE" id="PS51085"/>
    </source>
</evidence>
<dbReference type="InterPro" id="IPR012675">
    <property type="entry name" value="Beta-grasp_dom_sf"/>
</dbReference>
<dbReference type="GO" id="GO:0022904">
    <property type="term" value="P:respiratory electron transport chain"/>
    <property type="evidence" value="ECO:0007669"/>
    <property type="project" value="TreeGrafter"/>
</dbReference>
<comment type="cofactor">
    <cofactor evidence="1">
        <name>[3Fe-4S] cluster</name>
        <dbReference type="ChEBI" id="CHEBI:21137"/>
    </cofactor>
</comment>